<evidence type="ECO:0000256" key="6">
    <source>
        <dbReference type="ARBA" id="ARBA00023004"/>
    </source>
</evidence>
<dbReference type="SUPFAM" id="SSF48264">
    <property type="entry name" value="Cytochrome P450"/>
    <property type="match status" value="1"/>
</dbReference>
<comment type="caution">
    <text evidence="9">The sequence shown here is derived from an EMBL/GenBank/DDBJ whole genome shotgun (WGS) entry which is preliminary data.</text>
</comment>
<evidence type="ECO:0000256" key="2">
    <source>
        <dbReference type="ARBA" id="ARBA00010617"/>
    </source>
</evidence>
<dbReference type="Pfam" id="PF00067">
    <property type="entry name" value="p450"/>
    <property type="match status" value="1"/>
</dbReference>
<dbReference type="InterPro" id="IPR036396">
    <property type="entry name" value="Cyt_P450_sf"/>
</dbReference>
<keyword evidence="6 8" id="KW-0408">Iron</keyword>
<comment type="similarity">
    <text evidence="2">Belongs to the cytochrome P450 family.</text>
</comment>
<dbReference type="GO" id="GO:0005506">
    <property type="term" value="F:iron ion binding"/>
    <property type="evidence" value="ECO:0007669"/>
    <property type="project" value="InterPro"/>
</dbReference>
<dbReference type="InterPro" id="IPR050364">
    <property type="entry name" value="Cytochrome_P450_fung"/>
</dbReference>
<evidence type="ECO:0000256" key="8">
    <source>
        <dbReference type="PIRSR" id="PIRSR602401-1"/>
    </source>
</evidence>
<dbReference type="InterPro" id="IPR001128">
    <property type="entry name" value="Cyt_P450"/>
</dbReference>
<evidence type="ECO:0000256" key="4">
    <source>
        <dbReference type="ARBA" id="ARBA00022723"/>
    </source>
</evidence>
<protein>
    <submittedName>
        <fullName evidence="9">Cytochrome P450</fullName>
    </submittedName>
</protein>
<evidence type="ECO:0000313" key="10">
    <source>
        <dbReference type="Proteomes" id="UP001302321"/>
    </source>
</evidence>
<reference evidence="9" key="2">
    <citation type="submission" date="2023-05" db="EMBL/GenBank/DDBJ databases">
        <authorList>
            <consortium name="Lawrence Berkeley National Laboratory"/>
            <person name="Steindorff A."/>
            <person name="Hensen N."/>
            <person name="Bonometti L."/>
            <person name="Westerberg I."/>
            <person name="Brannstrom I.O."/>
            <person name="Guillou S."/>
            <person name="Cros-Aarteil S."/>
            <person name="Calhoun S."/>
            <person name="Haridas S."/>
            <person name="Kuo A."/>
            <person name="Mondo S."/>
            <person name="Pangilinan J."/>
            <person name="Riley R."/>
            <person name="Labutti K."/>
            <person name="Andreopoulos B."/>
            <person name="Lipzen A."/>
            <person name="Chen C."/>
            <person name="Yanf M."/>
            <person name="Daum C."/>
            <person name="Ng V."/>
            <person name="Clum A."/>
            <person name="Ohm R."/>
            <person name="Martin F."/>
            <person name="Silar P."/>
            <person name="Natvig D."/>
            <person name="Lalanne C."/>
            <person name="Gautier V."/>
            <person name="Ament-Velasquez S.L."/>
            <person name="Kruys A."/>
            <person name="Hutchinson M.I."/>
            <person name="Powell A.J."/>
            <person name="Barry K."/>
            <person name="Miller A.N."/>
            <person name="Grigoriev I.V."/>
            <person name="Debuchy R."/>
            <person name="Gladieux P."/>
            <person name="Thoren M.H."/>
            <person name="Johannesson H."/>
        </authorList>
    </citation>
    <scope>NUCLEOTIDE SEQUENCE</scope>
    <source>
        <strain evidence="9">CBS 892.96</strain>
    </source>
</reference>
<dbReference type="Proteomes" id="UP001302321">
    <property type="component" value="Unassembled WGS sequence"/>
</dbReference>
<proteinExistence type="inferred from homology"/>
<dbReference type="AlphaFoldDB" id="A0AAN7A609"/>
<dbReference type="InterPro" id="IPR002401">
    <property type="entry name" value="Cyt_P450_E_grp-I"/>
</dbReference>
<evidence type="ECO:0000256" key="3">
    <source>
        <dbReference type="ARBA" id="ARBA00022617"/>
    </source>
</evidence>
<comment type="cofactor">
    <cofactor evidence="1 8">
        <name>heme</name>
        <dbReference type="ChEBI" id="CHEBI:30413"/>
    </cofactor>
</comment>
<dbReference type="PANTHER" id="PTHR46300">
    <property type="entry name" value="P450, PUTATIVE (EUROFUNG)-RELATED-RELATED"/>
    <property type="match status" value="1"/>
</dbReference>
<dbReference type="EMBL" id="MU866328">
    <property type="protein sequence ID" value="KAK4173662.1"/>
    <property type="molecule type" value="Genomic_DNA"/>
</dbReference>
<keyword evidence="10" id="KW-1185">Reference proteome</keyword>
<dbReference type="PRINTS" id="PR00463">
    <property type="entry name" value="EP450I"/>
</dbReference>
<evidence type="ECO:0000256" key="5">
    <source>
        <dbReference type="ARBA" id="ARBA00023002"/>
    </source>
</evidence>
<keyword evidence="4 8" id="KW-0479">Metal-binding</keyword>
<evidence type="ECO:0000256" key="1">
    <source>
        <dbReference type="ARBA" id="ARBA00001971"/>
    </source>
</evidence>
<feature type="binding site" description="axial binding residue" evidence="8">
    <location>
        <position position="241"/>
    </location>
    <ligand>
        <name>heme</name>
        <dbReference type="ChEBI" id="CHEBI:30413"/>
    </ligand>
    <ligandPart>
        <name>Fe</name>
        <dbReference type="ChEBI" id="CHEBI:18248"/>
    </ligandPart>
</feature>
<gene>
    <name evidence="9" type="ORF">QBC36DRAFT_313682</name>
</gene>
<dbReference type="PANTHER" id="PTHR46300:SF1">
    <property type="entry name" value="P450, PUTATIVE (EUROFUNG)-RELATED"/>
    <property type="match status" value="1"/>
</dbReference>
<dbReference type="GO" id="GO:0020037">
    <property type="term" value="F:heme binding"/>
    <property type="evidence" value="ECO:0007669"/>
    <property type="project" value="InterPro"/>
</dbReference>
<reference evidence="9" key="1">
    <citation type="journal article" date="2023" name="Mol. Phylogenet. Evol.">
        <title>Genome-scale phylogeny and comparative genomics of the fungal order Sordariales.</title>
        <authorList>
            <person name="Hensen N."/>
            <person name="Bonometti L."/>
            <person name="Westerberg I."/>
            <person name="Brannstrom I.O."/>
            <person name="Guillou S."/>
            <person name="Cros-Aarteil S."/>
            <person name="Calhoun S."/>
            <person name="Haridas S."/>
            <person name="Kuo A."/>
            <person name="Mondo S."/>
            <person name="Pangilinan J."/>
            <person name="Riley R."/>
            <person name="LaButti K."/>
            <person name="Andreopoulos B."/>
            <person name="Lipzen A."/>
            <person name="Chen C."/>
            <person name="Yan M."/>
            <person name="Daum C."/>
            <person name="Ng V."/>
            <person name="Clum A."/>
            <person name="Steindorff A."/>
            <person name="Ohm R.A."/>
            <person name="Martin F."/>
            <person name="Silar P."/>
            <person name="Natvig D.O."/>
            <person name="Lalanne C."/>
            <person name="Gautier V."/>
            <person name="Ament-Velasquez S.L."/>
            <person name="Kruys A."/>
            <person name="Hutchinson M.I."/>
            <person name="Powell A.J."/>
            <person name="Barry K."/>
            <person name="Miller A.N."/>
            <person name="Grigoriev I.V."/>
            <person name="Debuchy R."/>
            <person name="Gladieux P."/>
            <person name="Hiltunen Thoren M."/>
            <person name="Johannesson H."/>
        </authorList>
    </citation>
    <scope>NUCLEOTIDE SEQUENCE</scope>
    <source>
        <strain evidence="9">CBS 892.96</strain>
    </source>
</reference>
<evidence type="ECO:0000313" key="9">
    <source>
        <dbReference type="EMBL" id="KAK4173662.1"/>
    </source>
</evidence>
<sequence length="366" mass="40904">MADQNVIILTSNEAAHNLLAKQGATFSDRPHFIVAQELALQVSKIYTLFYSHWEKQRALHSGNLERGLRGTSWNFSRQMQRAIDAMKEIDMPVEELALNIGIMSDAALDASTEMMMCFLVACITEGHRGWMAKAQDDMDRGVGGGRLPGFEDRLGLPYINVIVEELLRWRPAGAAGVPHFSKVEGNYEGYRIPANSVVIPNHWSITREEAVFGPDVESFVPEQWLGEGFPTVRFGYGRRVCPKRHIARNSLWIFDARLLWAFDIKPGLNKLGEPVEVDTKGTDGLVTKPLPFKARFVPSGDWVREVVTREGDTWGLSPYAKTNVSSIEPSYCLSGSIDLNPDLTILLPHELSDHSSAINRTFVLAH</sequence>
<keyword evidence="3 8" id="KW-0349">Heme</keyword>
<organism evidence="9 10">
    <name type="scientific">Triangularia setosa</name>
    <dbReference type="NCBI Taxonomy" id="2587417"/>
    <lineage>
        <taxon>Eukaryota</taxon>
        <taxon>Fungi</taxon>
        <taxon>Dikarya</taxon>
        <taxon>Ascomycota</taxon>
        <taxon>Pezizomycotina</taxon>
        <taxon>Sordariomycetes</taxon>
        <taxon>Sordariomycetidae</taxon>
        <taxon>Sordariales</taxon>
        <taxon>Podosporaceae</taxon>
        <taxon>Triangularia</taxon>
    </lineage>
</organism>
<dbReference type="GO" id="GO:0016705">
    <property type="term" value="F:oxidoreductase activity, acting on paired donors, with incorporation or reduction of molecular oxygen"/>
    <property type="evidence" value="ECO:0007669"/>
    <property type="project" value="InterPro"/>
</dbReference>
<accession>A0AAN7A609</accession>
<evidence type="ECO:0000256" key="7">
    <source>
        <dbReference type="ARBA" id="ARBA00023033"/>
    </source>
</evidence>
<keyword evidence="5" id="KW-0560">Oxidoreductase</keyword>
<keyword evidence="7" id="KW-0503">Monooxygenase</keyword>
<name>A0AAN7A609_9PEZI</name>
<dbReference type="Gene3D" id="1.10.630.10">
    <property type="entry name" value="Cytochrome P450"/>
    <property type="match status" value="1"/>
</dbReference>
<dbReference type="GO" id="GO:0004497">
    <property type="term" value="F:monooxygenase activity"/>
    <property type="evidence" value="ECO:0007669"/>
    <property type="project" value="InterPro"/>
</dbReference>